<feature type="region of interest" description="Disordered" evidence="1">
    <location>
        <begin position="1"/>
        <end position="21"/>
    </location>
</feature>
<organism evidence="2 3">
    <name type="scientific">Rosa chinensis</name>
    <name type="common">China rose</name>
    <dbReference type="NCBI Taxonomy" id="74649"/>
    <lineage>
        <taxon>Eukaryota</taxon>
        <taxon>Viridiplantae</taxon>
        <taxon>Streptophyta</taxon>
        <taxon>Embryophyta</taxon>
        <taxon>Tracheophyta</taxon>
        <taxon>Spermatophyta</taxon>
        <taxon>Magnoliopsida</taxon>
        <taxon>eudicotyledons</taxon>
        <taxon>Gunneridae</taxon>
        <taxon>Pentapetalae</taxon>
        <taxon>rosids</taxon>
        <taxon>fabids</taxon>
        <taxon>Rosales</taxon>
        <taxon>Rosaceae</taxon>
        <taxon>Rosoideae</taxon>
        <taxon>Rosoideae incertae sedis</taxon>
        <taxon>Rosa</taxon>
    </lineage>
</organism>
<gene>
    <name evidence="2" type="ORF">RchiOBHm_Chr6g0274831</name>
</gene>
<dbReference type="EMBL" id="PDCK01000044">
    <property type="protein sequence ID" value="PRQ24657.1"/>
    <property type="molecule type" value="Genomic_DNA"/>
</dbReference>
<evidence type="ECO:0000313" key="2">
    <source>
        <dbReference type="EMBL" id="PRQ24657.1"/>
    </source>
</evidence>
<dbReference type="STRING" id="74649.A0A2P6PRU9"/>
<dbReference type="Gramene" id="PRQ24657">
    <property type="protein sequence ID" value="PRQ24657"/>
    <property type="gene ID" value="RchiOBHm_Chr6g0274831"/>
</dbReference>
<dbReference type="AlphaFoldDB" id="A0A2P6PRU9"/>
<accession>A0A2P6PRU9</accession>
<proteinExistence type="predicted"/>
<evidence type="ECO:0000313" key="3">
    <source>
        <dbReference type="Proteomes" id="UP000238479"/>
    </source>
</evidence>
<name>A0A2P6PRU9_ROSCH</name>
<comment type="caution">
    <text evidence="2">The sequence shown here is derived from an EMBL/GenBank/DDBJ whole genome shotgun (WGS) entry which is preliminary data.</text>
</comment>
<dbReference type="Proteomes" id="UP000238479">
    <property type="component" value="Chromosome 6"/>
</dbReference>
<dbReference type="PANTHER" id="PTHR33621">
    <property type="entry name" value="ASPARTIC/GLUTAMIC ACID-RICH PROTEIN"/>
    <property type="match status" value="1"/>
</dbReference>
<sequence length="250" mass="27798">MKTLYTPSSLSSHSLSNFTSSTLPAPSSLVIGLMEMDFYAMKRKQLQRLCKKHSIPANIGNAEMANRLTLLHKVQIQKAKKVSFNPENEIFFFVATPKYSYSSLKKKRVQKRKSRVKQASKKQVQLAENGRELELSVSIIVTPVRHIRSRAQRMQQGDAEAMCLPFSAQKKVRSIEENVGGDKPPPKVKLSEGVGGDTKDSISSGVLIYKKLRSRIVVCKYGGDSMVSKKKINAESAVEAIVPKGGRLLF</sequence>
<dbReference type="OrthoDB" id="1154973at2759"/>
<dbReference type="PANTHER" id="PTHR33621:SF2">
    <property type="entry name" value="RIBOSOMAL L1 DOMAIN-CONTAINING PROTEIN"/>
    <property type="match status" value="1"/>
</dbReference>
<keyword evidence="3" id="KW-1185">Reference proteome</keyword>
<protein>
    <submittedName>
        <fullName evidence="2">Uncharacterized protein</fullName>
    </submittedName>
</protein>
<evidence type="ECO:0000256" key="1">
    <source>
        <dbReference type="SAM" id="MobiDB-lite"/>
    </source>
</evidence>
<reference evidence="2 3" key="1">
    <citation type="journal article" date="2018" name="Nat. Genet.">
        <title>The Rosa genome provides new insights in the design of modern roses.</title>
        <authorList>
            <person name="Bendahmane M."/>
        </authorList>
    </citation>
    <scope>NUCLEOTIDE SEQUENCE [LARGE SCALE GENOMIC DNA]</scope>
    <source>
        <strain evidence="3">cv. Old Blush</strain>
    </source>
</reference>